<dbReference type="InterPro" id="IPR015943">
    <property type="entry name" value="WD40/YVTN_repeat-like_dom_sf"/>
</dbReference>
<dbReference type="InterPro" id="IPR036322">
    <property type="entry name" value="WD40_repeat_dom_sf"/>
</dbReference>
<dbReference type="SMART" id="SM00320">
    <property type="entry name" value="WD40"/>
    <property type="match status" value="2"/>
</dbReference>
<keyword evidence="1" id="KW-0472">Membrane</keyword>
<dbReference type="InterPro" id="IPR001680">
    <property type="entry name" value="WD40_rpt"/>
</dbReference>
<dbReference type="Gene3D" id="2.130.10.10">
    <property type="entry name" value="YVTN repeat-like/Quinoprotein amine dehydrogenase"/>
    <property type="match status" value="1"/>
</dbReference>
<sequence length="229" mass="26289">MHIFKKKKIVMDISAVLIFIQIQIISLEVYNLFDVLLISVMHVYFYYIKIFEVAMIVMCECGTYQLAHVCVSPCGRYIVSIGGDGSVCVWDVAFHRLAGMETRSIQSTMVRSFHFTIKLLFRKIVSHSFWRTANNRSKHLNFIFNSIEYFQGSISFSRDGGSFAVSHGGPSVSIYSLDNLIAATSTNNSEYSFDPKFDFLNNLKYLNETFPLISIYCKFKLAVFIFINF</sequence>
<dbReference type="SUPFAM" id="SSF50978">
    <property type="entry name" value="WD40 repeat-like"/>
    <property type="match status" value="1"/>
</dbReference>
<evidence type="ECO:0000313" key="2">
    <source>
        <dbReference type="Proteomes" id="UP000095283"/>
    </source>
</evidence>
<feature type="transmembrane region" description="Helical" evidence="1">
    <location>
        <begin position="9"/>
        <end position="26"/>
    </location>
</feature>
<evidence type="ECO:0000313" key="3">
    <source>
        <dbReference type="WBParaSite" id="Hba_13503"/>
    </source>
</evidence>
<dbReference type="WBParaSite" id="Hba_13503">
    <property type="protein sequence ID" value="Hba_13503"/>
    <property type="gene ID" value="Hba_13503"/>
</dbReference>
<dbReference type="Proteomes" id="UP000095283">
    <property type="component" value="Unplaced"/>
</dbReference>
<dbReference type="AlphaFoldDB" id="A0A1I7X7Y3"/>
<reference evidence="3" key="1">
    <citation type="submission" date="2016-11" db="UniProtKB">
        <authorList>
            <consortium name="WormBaseParasite"/>
        </authorList>
    </citation>
    <scope>IDENTIFICATION</scope>
</reference>
<accession>A0A1I7X7Y3</accession>
<proteinExistence type="predicted"/>
<protein>
    <submittedName>
        <fullName evidence="3">WD_REPEATS_REGION domain-containing protein</fullName>
    </submittedName>
</protein>
<name>A0A1I7X7Y3_HETBA</name>
<feature type="transmembrane region" description="Helical" evidence="1">
    <location>
        <begin position="32"/>
        <end position="48"/>
    </location>
</feature>
<keyword evidence="2" id="KW-1185">Reference proteome</keyword>
<keyword evidence="1" id="KW-0812">Transmembrane</keyword>
<organism evidence="2 3">
    <name type="scientific">Heterorhabditis bacteriophora</name>
    <name type="common">Entomopathogenic nematode worm</name>
    <dbReference type="NCBI Taxonomy" id="37862"/>
    <lineage>
        <taxon>Eukaryota</taxon>
        <taxon>Metazoa</taxon>
        <taxon>Ecdysozoa</taxon>
        <taxon>Nematoda</taxon>
        <taxon>Chromadorea</taxon>
        <taxon>Rhabditida</taxon>
        <taxon>Rhabditina</taxon>
        <taxon>Rhabditomorpha</taxon>
        <taxon>Strongyloidea</taxon>
        <taxon>Heterorhabditidae</taxon>
        <taxon>Heterorhabditis</taxon>
    </lineage>
</organism>
<evidence type="ECO:0000256" key="1">
    <source>
        <dbReference type="SAM" id="Phobius"/>
    </source>
</evidence>
<keyword evidence="1" id="KW-1133">Transmembrane helix</keyword>